<dbReference type="Gene3D" id="1.10.10.1100">
    <property type="entry name" value="BFD-like [2Fe-2S]-binding domain"/>
    <property type="match status" value="1"/>
</dbReference>
<evidence type="ECO:0000256" key="7">
    <source>
        <dbReference type="ARBA" id="ARBA00039386"/>
    </source>
</evidence>
<reference evidence="10" key="1">
    <citation type="submission" date="2018-09" db="EMBL/GenBank/DDBJ databases">
        <title>Murine metabolic-syndrome-specific gut microbial biobank.</title>
        <authorList>
            <person name="Liu C."/>
        </authorList>
    </citation>
    <scope>NUCLEOTIDE SEQUENCE</scope>
    <source>
        <strain evidence="10">D42-62</strain>
    </source>
</reference>
<evidence type="ECO:0000256" key="4">
    <source>
        <dbReference type="ARBA" id="ARBA00022982"/>
    </source>
</evidence>
<evidence type="ECO:0000256" key="1">
    <source>
        <dbReference type="ARBA" id="ARBA00022448"/>
    </source>
</evidence>
<keyword evidence="2" id="KW-0001">2Fe-2S</keyword>
<dbReference type="GO" id="GO:0046872">
    <property type="term" value="F:metal ion binding"/>
    <property type="evidence" value="ECO:0007669"/>
    <property type="project" value="UniProtKB-KW"/>
</dbReference>
<proteinExistence type="inferred from homology"/>
<organism evidence="10 11">
    <name type="scientific">Parablautia muri</name>
    <dbReference type="NCBI Taxonomy" id="2320879"/>
    <lineage>
        <taxon>Bacteria</taxon>
        <taxon>Bacillati</taxon>
        <taxon>Bacillota</taxon>
        <taxon>Clostridia</taxon>
        <taxon>Lachnospirales</taxon>
        <taxon>Lachnospiraceae</taxon>
        <taxon>Parablautia</taxon>
    </lineage>
</organism>
<evidence type="ECO:0000256" key="5">
    <source>
        <dbReference type="ARBA" id="ARBA00023004"/>
    </source>
</evidence>
<dbReference type="OrthoDB" id="15293at2"/>
<evidence type="ECO:0000256" key="6">
    <source>
        <dbReference type="ARBA" id="ARBA00023014"/>
    </source>
</evidence>
<gene>
    <name evidence="10" type="ORF">D5281_21590</name>
</gene>
<keyword evidence="4" id="KW-0249">Electron transport</keyword>
<keyword evidence="6" id="KW-0411">Iron-sulfur</keyword>
<comment type="caution">
    <text evidence="10">The sequence shown here is derived from an EMBL/GenBank/DDBJ whole genome shotgun (WGS) entry which is preliminary data.</text>
</comment>
<dbReference type="EMBL" id="QZDT01000064">
    <property type="protein sequence ID" value="NBJ95080.1"/>
    <property type="molecule type" value="Genomic_DNA"/>
</dbReference>
<dbReference type="InterPro" id="IPR007419">
    <property type="entry name" value="BFD-like_2Fe2S-bd_dom"/>
</dbReference>
<dbReference type="Proteomes" id="UP001154420">
    <property type="component" value="Unassembled WGS sequence"/>
</dbReference>
<evidence type="ECO:0000256" key="8">
    <source>
        <dbReference type="ARBA" id="ARBA00046332"/>
    </source>
</evidence>
<dbReference type="PANTHER" id="PTHR37424:SF1">
    <property type="entry name" value="BACTERIOFERRITIN-ASSOCIATED FERREDOXIN"/>
    <property type="match status" value="1"/>
</dbReference>
<keyword evidence="3" id="KW-0479">Metal-binding</keyword>
<dbReference type="PANTHER" id="PTHR37424">
    <property type="entry name" value="BACTERIOFERRITIN-ASSOCIATED FERREDOXIN"/>
    <property type="match status" value="1"/>
</dbReference>
<keyword evidence="11" id="KW-1185">Reference proteome</keyword>
<keyword evidence="5" id="KW-0408">Iron</keyword>
<evidence type="ECO:0000259" key="9">
    <source>
        <dbReference type="Pfam" id="PF04324"/>
    </source>
</evidence>
<protein>
    <recommendedName>
        <fullName evidence="7">Bacterioferritin-associated ferredoxin</fullName>
    </recommendedName>
</protein>
<dbReference type="RefSeq" id="WP_160562032.1">
    <property type="nucleotide sequence ID" value="NZ_QZDT01000064.1"/>
</dbReference>
<accession>A0A9X5GUP9</accession>
<dbReference type="InterPro" id="IPR052371">
    <property type="entry name" value="BFD-associated_ferredoxin"/>
</dbReference>
<dbReference type="InterPro" id="IPR041854">
    <property type="entry name" value="BFD-like_2Fe2S-bd_dom_sf"/>
</dbReference>
<evidence type="ECO:0000313" key="10">
    <source>
        <dbReference type="EMBL" id="NBJ95080.1"/>
    </source>
</evidence>
<evidence type="ECO:0000256" key="2">
    <source>
        <dbReference type="ARBA" id="ARBA00022714"/>
    </source>
</evidence>
<evidence type="ECO:0000313" key="11">
    <source>
        <dbReference type="Proteomes" id="UP001154420"/>
    </source>
</evidence>
<dbReference type="GO" id="GO:0051537">
    <property type="term" value="F:2 iron, 2 sulfur cluster binding"/>
    <property type="evidence" value="ECO:0007669"/>
    <property type="project" value="UniProtKB-KW"/>
</dbReference>
<keyword evidence="1" id="KW-0813">Transport</keyword>
<dbReference type="AlphaFoldDB" id="A0A9X5GUP9"/>
<feature type="domain" description="BFD-like [2Fe-2S]-binding" evidence="9">
    <location>
        <begin position="6"/>
        <end position="55"/>
    </location>
</feature>
<sequence length="62" mass="6697">MDMEKTVCYCMNVTNGMIKTAIDAGAKTLEEVQEATGAGTVCGSCIDNIKHLIDEFAPEQKK</sequence>
<dbReference type="Pfam" id="PF04324">
    <property type="entry name" value="Fer2_BFD"/>
    <property type="match status" value="1"/>
</dbReference>
<evidence type="ECO:0000256" key="3">
    <source>
        <dbReference type="ARBA" id="ARBA00022723"/>
    </source>
</evidence>
<comment type="similarity">
    <text evidence="8">Belongs to the Bfd family.</text>
</comment>
<name>A0A9X5GUP9_9FIRM</name>